<sequence>MQRVVSGEDICGRSEYRPSSDHFQNDATTTLERDSINSSIMPGSPSVAIHDATNLVENDGECGSVNATNENDTDATMNSDGINAASILDSSIADPQRSSSVRSSSVPINGIGNASDSKTAVTSPNYQHQNTPLSIISGLLPAVGLRPMTRNDSKYSGTTSSLASGLQRSQNSSRDWGWFEDVHHSDIASVATGGESSRATMATSRSLTNKTLGIGSSSGVSQQQTLTGARNTNSLHSSGGNSTKNNSGEGTMGGTNLLMVTDSINSSGSTNKTVIEGGTIGQSDSSSNRGEQRDRISQQNPVSLLPRGEEKFIDDMEEYLEPFLIHERPRDMENEAAVNANSAPTYVLEESISDQLLWKETAGNRPPQPAEERAYFEAMWANNFANSEVEYEMPTEVLTATTPFPLNPFDDGNFGTGGTGVIGAGVTAKQDVTDIVSSFVVPGGINASGHASGQQNLHLPNHHSKPSIVRNSSGSGGNLTVYAKGDNVFGTTVSKSFARPSVNGELVMGVDTVNISVASYRVVESEKRGRHAQFLVIYREGGVRDTIGVWKRYSDFQELSKKVTNTNEGCASVIANMSPLAVTEEPDVEHLPNAITSWHLLKKRKRWYRCLDSGYLSLKAFLLERFLHDILFESSTPDLLRDFVGVPPPR</sequence>
<dbReference type="InterPro" id="IPR036871">
    <property type="entry name" value="PX_dom_sf"/>
</dbReference>
<dbReference type="EMBL" id="HBIX01004012">
    <property type="protein sequence ID" value="CAE0710404.1"/>
    <property type="molecule type" value="Transcribed_RNA"/>
</dbReference>
<gene>
    <name evidence="2" type="ORF">PAUS00366_LOCUS3131</name>
</gene>
<feature type="region of interest" description="Disordered" evidence="1">
    <location>
        <begin position="450"/>
        <end position="473"/>
    </location>
</feature>
<feature type="compositionally biased region" description="Low complexity" evidence="1">
    <location>
        <begin position="213"/>
        <end position="224"/>
    </location>
</feature>
<reference evidence="2" key="1">
    <citation type="submission" date="2021-01" db="EMBL/GenBank/DDBJ databases">
        <authorList>
            <person name="Corre E."/>
            <person name="Pelletier E."/>
            <person name="Niang G."/>
            <person name="Scheremetjew M."/>
            <person name="Finn R."/>
            <person name="Kale V."/>
            <person name="Holt S."/>
            <person name="Cochrane G."/>
            <person name="Meng A."/>
            <person name="Brown T."/>
            <person name="Cohen L."/>
        </authorList>
    </citation>
    <scope>NUCLEOTIDE SEQUENCE</scope>
    <source>
        <strain evidence="2">10249 10 AB</strain>
    </source>
</reference>
<feature type="compositionally biased region" description="Low complexity" evidence="1">
    <location>
        <begin position="97"/>
        <end position="106"/>
    </location>
</feature>
<feature type="compositionally biased region" description="Low complexity" evidence="1">
    <location>
        <begin position="237"/>
        <end position="249"/>
    </location>
</feature>
<feature type="region of interest" description="Disordered" evidence="1">
    <location>
        <begin position="90"/>
        <end position="129"/>
    </location>
</feature>
<feature type="compositionally biased region" description="Basic and acidic residues" evidence="1">
    <location>
        <begin position="10"/>
        <end position="24"/>
    </location>
</feature>
<name>A0A7S4ABS1_9STRA</name>
<dbReference type="Gene3D" id="3.30.1520.10">
    <property type="entry name" value="Phox-like domain"/>
    <property type="match status" value="1"/>
</dbReference>
<accession>A0A7S4ABS1</accession>
<feature type="region of interest" description="Disordered" evidence="1">
    <location>
        <begin position="209"/>
        <end position="307"/>
    </location>
</feature>
<evidence type="ECO:0000313" key="2">
    <source>
        <dbReference type="EMBL" id="CAE0710404.1"/>
    </source>
</evidence>
<dbReference type="AlphaFoldDB" id="A0A7S4ABS1"/>
<protein>
    <recommendedName>
        <fullName evidence="3">PX domain-containing protein</fullName>
    </recommendedName>
</protein>
<feature type="compositionally biased region" description="Polar residues" evidence="1">
    <location>
        <begin position="112"/>
        <end position="129"/>
    </location>
</feature>
<proteinExistence type="predicted"/>
<evidence type="ECO:0008006" key="3">
    <source>
        <dbReference type="Google" id="ProtNLM"/>
    </source>
</evidence>
<dbReference type="SUPFAM" id="SSF64268">
    <property type="entry name" value="PX domain"/>
    <property type="match status" value="1"/>
</dbReference>
<organism evidence="2">
    <name type="scientific">Pseudo-nitzschia australis</name>
    <dbReference type="NCBI Taxonomy" id="44445"/>
    <lineage>
        <taxon>Eukaryota</taxon>
        <taxon>Sar</taxon>
        <taxon>Stramenopiles</taxon>
        <taxon>Ochrophyta</taxon>
        <taxon>Bacillariophyta</taxon>
        <taxon>Bacillariophyceae</taxon>
        <taxon>Bacillariophycidae</taxon>
        <taxon>Bacillariales</taxon>
        <taxon>Bacillariaceae</taxon>
        <taxon>Pseudo-nitzschia</taxon>
    </lineage>
</organism>
<feature type="compositionally biased region" description="Polar residues" evidence="1">
    <location>
        <begin position="225"/>
        <end position="236"/>
    </location>
</feature>
<feature type="compositionally biased region" description="Polar residues" evidence="1">
    <location>
        <begin position="262"/>
        <end position="273"/>
    </location>
</feature>
<evidence type="ECO:0000256" key="1">
    <source>
        <dbReference type="SAM" id="MobiDB-lite"/>
    </source>
</evidence>
<dbReference type="GO" id="GO:0035091">
    <property type="term" value="F:phosphatidylinositol binding"/>
    <property type="evidence" value="ECO:0007669"/>
    <property type="project" value="InterPro"/>
</dbReference>
<feature type="region of interest" description="Disordered" evidence="1">
    <location>
        <begin position="1"/>
        <end position="25"/>
    </location>
</feature>
<dbReference type="CDD" id="cd06093">
    <property type="entry name" value="PX_domain"/>
    <property type="match status" value="1"/>
</dbReference>